<dbReference type="KEGG" id="lcy:LC20004_04725"/>
<keyword evidence="7" id="KW-1185">Reference proteome</keyword>
<dbReference type="EMBL" id="CP017697">
    <property type="protein sequence ID" value="ATO45003.1"/>
    <property type="molecule type" value="Genomic_DNA"/>
</dbReference>
<feature type="binding site" evidence="5">
    <location>
        <position position="83"/>
    </location>
    <ligand>
        <name>3-dehydroquinate</name>
        <dbReference type="ChEBI" id="CHEBI:32364"/>
    </ligand>
</feature>
<evidence type="ECO:0000256" key="3">
    <source>
        <dbReference type="ARBA" id="ARBA00023239"/>
    </source>
</evidence>
<feature type="active site" description="Proton donor/acceptor" evidence="5">
    <location>
        <position position="143"/>
    </location>
</feature>
<dbReference type="GO" id="GO:0009073">
    <property type="term" value="P:aromatic amino acid family biosynthetic process"/>
    <property type="evidence" value="ECO:0007669"/>
    <property type="project" value="UniProtKB-KW"/>
</dbReference>
<feature type="active site" description="Schiff-base intermediate with substrate" evidence="5">
    <location>
        <position position="170"/>
    </location>
</feature>
<comment type="subunit">
    <text evidence="5">Homodimer.</text>
</comment>
<evidence type="ECO:0000256" key="4">
    <source>
        <dbReference type="ARBA" id="ARBA00023270"/>
    </source>
</evidence>
<sequence length="258" mass="27317">MPKVTYIRQLPLGDGVPKTCVPLTATRLADVVPQLAPILAAQPDLIEWRLDYLADLTEKTALLATLKQVRQQLGEVPLLVTVRSQAEGGNAVLSSTDYQTLLQRLINSGHVDAVDIELSRGECVEALCAQARAVQVQSVVSAHFFQQTPPVADIVALLAQMGHQGAAITKIAVMPRSAQDVLNLLQASLTATQQQTQPVITMAMGQLGQITRLAGGTFGSAVTFATVATASAPGQLPLATLQQILLLLNGDSGKELDK</sequence>
<keyword evidence="5" id="KW-0028">Amino-acid biosynthesis</keyword>
<protein>
    <recommendedName>
        <fullName evidence="5">3-dehydroquinate dehydratase</fullName>
        <shortName evidence="5">3-dehydroquinase</shortName>
        <ecNumber evidence="5">4.2.1.10</ecNumber>
    </recommendedName>
    <alternativeName>
        <fullName evidence="5">Type I DHQase</fullName>
    </alternativeName>
    <alternativeName>
        <fullName evidence="5">Type I dehydroquinase</fullName>
        <shortName evidence="5">DHQ1</shortName>
    </alternativeName>
</protein>
<dbReference type="PANTHER" id="PTHR43699:SF1">
    <property type="entry name" value="3-DEHYDROQUINATE DEHYDRATASE"/>
    <property type="match status" value="1"/>
</dbReference>
<feature type="binding site" evidence="5">
    <location>
        <begin position="47"/>
        <end position="49"/>
    </location>
    <ligand>
        <name>3-dehydroquinate</name>
        <dbReference type="ChEBI" id="CHEBI:32364"/>
    </ligand>
</feature>
<dbReference type="GO" id="GO:0009423">
    <property type="term" value="P:chorismate biosynthetic process"/>
    <property type="evidence" value="ECO:0007669"/>
    <property type="project" value="UniProtKB-UniRule"/>
</dbReference>
<comment type="catalytic activity">
    <reaction evidence="1 5">
        <text>3-dehydroquinate = 3-dehydroshikimate + H2O</text>
        <dbReference type="Rhea" id="RHEA:21096"/>
        <dbReference type="ChEBI" id="CHEBI:15377"/>
        <dbReference type="ChEBI" id="CHEBI:16630"/>
        <dbReference type="ChEBI" id="CHEBI:32364"/>
        <dbReference type="EC" id="4.2.1.10"/>
    </reaction>
</comment>
<dbReference type="AlphaFoldDB" id="A0A2D1KSA0"/>
<dbReference type="UniPathway" id="UPA00053">
    <property type="reaction ID" value="UER00086"/>
</dbReference>
<dbReference type="NCBIfam" id="TIGR01093">
    <property type="entry name" value="aroD"/>
    <property type="match status" value="1"/>
</dbReference>
<dbReference type="CDD" id="cd00502">
    <property type="entry name" value="DHQase_I"/>
    <property type="match status" value="1"/>
</dbReference>
<reference evidence="6 7" key="1">
    <citation type="submission" date="2016-10" db="EMBL/GenBank/DDBJ databases">
        <title>The whole genome sequencing and assembly of L. cotyniformis subsp. torquens DSM 20004 strain.</title>
        <authorList>
            <person name="Park M.-K."/>
            <person name="Lee Y.-J."/>
            <person name="Yi H."/>
            <person name="Bahn Y.-S."/>
            <person name="Kim J.F."/>
            <person name="Lee D.-W."/>
        </authorList>
    </citation>
    <scope>NUCLEOTIDE SEQUENCE [LARGE SCALE GENOMIC DNA]</scope>
    <source>
        <strain evidence="6 7">DSM 20004</strain>
    </source>
</reference>
<dbReference type="GO" id="GO:0003855">
    <property type="term" value="F:3-dehydroquinate dehydratase activity"/>
    <property type="evidence" value="ECO:0007669"/>
    <property type="project" value="UniProtKB-UniRule"/>
</dbReference>
<evidence type="ECO:0000313" key="6">
    <source>
        <dbReference type="EMBL" id="ATO45003.1"/>
    </source>
</evidence>
<organism evidence="6 7">
    <name type="scientific">Loigolactobacillus coryniformis subsp. torquens DSM 20004 = KCTC 3535</name>
    <dbReference type="NCBI Taxonomy" id="1423822"/>
    <lineage>
        <taxon>Bacteria</taxon>
        <taxon>Bacillati</taxon>
        <taxon>Bacillota</taxon>
        <taxon>Bacilli</taxon>
        <taxon>Lactobacillales</taxon>
        <taxon>Lactobacillaceae</taxon>
        <taxon>Loigolactobacillus</taxon>
    </lineage>
</organism>
<dbReference type="OrthoDB" id="9813659at2"/>
<dbReference type="InterPro" id="IPR001381">
    <property type="entry name" value="DHquinase_I"/>
</dbReference>
<evidence type="ECO:0000256" key="2">
    <source>
        <dbReference type="ARBA" id="ARBA00023141"/>
    </source>
</evidence>
<comment type="similarity">
    <text evidence="5">Belongs to the type-I 3-dehydroquinase family.</text>
</comment>
<comment type="caution">
    <text evidence="5">Lacks conserved residue(s) required for the propagation of feature annotation.</text>
</comment>
<dbReference type="InterPro" id="IPR013785">
    <property type="entry name" value="Aldolase_TIM"/>
</dbReference>
<dbReference type="GO" id="GO:0046279">
    <property type="term" value="P:3,4-dihydroxybenzoate biosynthetic process"/>
    <property type="evidence" value="ECO:0007669"/>
    <property type="project" value="TreeGrafter"/>
</dbReference>
<dbReference type="HAMAP" id="MF_00214">
    <property type="entry name" value="AroD"/>
    <property type="match status" value="1"/>
</dbReference>
<dbReference type="InterPro" id="IPR050146">
    <property type="entry name" value="Type-I_3-dehydroquinase"/>
</dbReference>
<dbReference type="Proteomes" id="UP000223559">
    <property type="component" value="Chromosome"/>
</dbReference>
<evidence type="ECO:0000256" key="1">
    <source>
        <dbReference type="ARBA" id="ARBA00001864"/>
    </source>
</evidence>
<dbReference type="GO" id="GO:0008652">
    <property type="term" value="P:amino acid biosynthetic process"/>
    <property type="evidence" value="ECO:0007669"/>
    <property type="project" value="UniProtKB-KW"/>
</dbReference>
<feature type="binding site" evidence="5">
    <location>
        <position position="212"/>
    </location>
    <ligand>
        <name>3-dehydroquinate</name>
        <dbReference type="ChEBI" id="CHEBI:32364"/>
    </ligand>
</feature>
<accession>A0A2D1KSA0</accession>
<feature type="binding site" evidence="5">
    <location>
        <position position="235"/>
    </location>
    <ligand>
        <name>3-dehydroquinate</name>
        <dbReference type="ChEBI" id="CHEBI:32364"/>
    </ligand>
</feature>
<keyword evidence="3 5" id="KW-0456">Lyase</keyword>
<proteinExistence type="inferred from homology"/>
<dbReference type="Gene3D" id="3.20.20.70">
    <property type="entry name" value="Aldolase class I"/>
    <property type="match status" value="1"/>
</dbReference>
<comment type="pathway">
    <text evidence="5">Metabolic intermediate biosynthesis; chorismate biosynthesis; chorismate from D-erythrose 4-phosphate and phosphoenolpyruvate: step 3/7.</text>
</comment>
<dbReference type="SUPFAM" id="SSF51569">
    <property type="entry name" value="Aldolase"/>
    <property type="match status" value="1"/>
</dbReference>
<dbReference type="Pfam" id="PF01487">
    <property type="entry name" value="DHquinase_I"/>
    <property type="match status" value="1"/>
</dbReference>
<comment type="function">
    <text evidence="5">Involved in the third step of the chorismate pathway, which leads to the biosynthesis of aromatic amino acids. Catalyzes the cis-dehydration of 3-dehydroquinate (DHQ) and introduces the first double bond of the aromatic ring to yield 3-dehydroshikimate.</text>
</comment>
<gene>
    <name evidence="5" type="primary">aroD</name>
    <name evidence="6" type="ORF">LC20004_04725</name>
</gene>
<keyword evidence="2 5" id="KW-0057">Aromatic amino acid biosynthesis</keyword>
<dbReference type="EC" id="4.2.1.10" evidence="5"/>
<evidence type="ECO:0000313" key="7">
    <source>
        <dbReference type="Proteomes" id="UP000223559"/>
    </source>
</evidence>
<dbReference type="PANTHER" id="PTHR43699">
    <property type="entry name" value="3-DEHYDROQUINATE DEHYDRATASE"/>
    <property type="match status" value="1"/>
</dbReference>
<name>A0A2D1KSA0_9LACO</name>
<keyword evidence="4 5" id="KW-0704">Schiff base</keyword>
<dbReference type="RefSeq" id="WP_010013151.1">
    <property type="nucleotide sequence ID" value="NZ_AEOS01000109.1"/>
</dbReference>
<evidence type="ECO:0000256" key="5">
    <source>
        <dbReference type="HAMAP-Rule" id="MF_00214"/>
    </source>
</evidence>
<feature type="binding site" evidence="5">
    <location>
        <position position="231"/>
    </location>
    <ligand>
        <name>3-dehydroquinate</name>
        <dbReference type="ChEBI" id="CHEBI:32364"/>
    </ligand>
</feature>
<dbReference type="FunFam" id="3.20.20.70:FF:000047">
    <property type="entry name" value="3-dehydroquinate dehydratase"/>
    <property type="match status" value="1"/>
</dbReference>